<evidence type="ECO:0000256" key="1">
    <source>
        <dbReference type="ARBA" id="ARBA00005695"/>
    </source>
</evidence>
<dbReference type="Proteomes" id="UP000007564">
    <property type="component" value="Chromosome"/>
</dbReference>
<evidence type="ECO:0000259" key="4">
    <source>
        <dbReference type="Pfam" id="PF00496"/>
    </source>
</evidence>
<dbReference type="CDD" id="cd08517">
    <property type="entry name" value="PBP2_NikA_DppA_OppA_like_13"/>
    <property type="match status" value="1"/>
</dbReference>
<feature type="domain" description="Solute-binding protein family 5" evidence="4">
    <location>
        <begin position="85"/>
        <end position="443"/>
    </location>
</feature>
<evidence type="ECO:0000313" key="5">
    <source>
        <dbReference type="EMBL" id="CCJ55610.1"/>
    </source>
</evidence>
<dbReference type="SUPFAM" id="SSF53850">
    <property type="entry name" value="Periplasmic binding protein-like II"/>
    <property type="match status" value="1"/>
</dbReference>
<dbReference type="Gene3D" id="3.90.76.10">
    <property type="entry name" value="Dipeptide-binding Protein, Domain 1"/>
    <property type="match status" value="1"/>
</dbReference>
<comment type="similarity">
    <text evidence="1">Belongs to the bacterial solute-binding protein 5 family.</text>
</comment>
<dbReference type="HOGENOM" id="CLU_017028_7_3_4"/>
<dbReference type="RefSeq" id="WP_015064865.1">
    <property type="nucleotide sequence ID" value="NC_019382.1"/>
</dbReference>
<accession>A0A0C6P7S7</accession>
<dbReference type="InterPro" id="IPR000914">
    <property type="entry name" value="SBP_5_dom"/>
</dbReference>
<dbReference type="InterPro" id="IPR039424">
    <property type="entry name" value="SBP_5"/>
</dbReference>
<dbReference type="GO" id="GO:0043190">
    <property type="term" value="C:ATP-binding cassette (ABC) transporter complex"/>
    <property type="evidence" value="ECO:0007669"/>
    <property type="project" value="InterPro"/>
</dbReference>
<gene>
    <name evidence="5" type="ORF">BN112_3696</name>
</gene>
<name>A0A0C6P7S7_BORBO</name>
<evidence type="ECO:0000256" key="3">
    <source>
        <dbReference type="SAM" id="SignalP"/>
    </source>
</evidence>
<sequence length="535" mass="59100">MLSATPSATTASCRRRGRLSTLALAAVLAIAGSSTALAQTRGGTLRAIVQPEPPTLMLGLNQQIPTQYVAGKIYESLLTWTTDLKPQPGLARAWKVSDDGKTYTFDLQQGVTWHDGKPFGADDVVFSIDKFLRAVHPRARVIIDQFVDTVTATAPDQVQITLKSPFPPFLKAFVSDNMPIVPKHLYEGTDYASNPANQKPIGTGPFMFKEWRRGSVIELERNPNYWQEGKPYLDRIVFSVIPDSASRAVAFERGDVQVLRSGDVDSVDVKRLKALPNVDYTTSGWEIFSQQAYVQMNQRKPPFDNVKVRQAVMHALNRKFIVDNIFFGLGKVATGPISSSTPFYSADVPKYDYDLKKARALIKESGVDLSKTPVKILAYPYGATWDRLGEYTKQALQQIGFNVEMDAADAGTWSKRVSDAEFDLTFSFTSQYGDPALGVSRLYVTRNIVKGSAFVNNQGYKNAAADALWDEAATATSDEQRAAAYAKLQKILVDEVANGYLFEIENPTLSRSNVHNLVTTAIGLNDTFANVYIDK</sequence>
<organism evidence="5 6">
    <name type="scientific">Bordetella bronchiseptica 253</name>
    <dbReference type="NCBI Taxonomy" id="568707"/>
    <lineage>
        <taxon>Bacteria</taxon>
        <taxon>Pseudomonadati</taxon>
        <taxon>Pseudomonadota</taxon>
        <taxon>Betaproteobacteria</taxon>
        <taxon>Burkholderiales</taxon>
        <taxon>Alcaligenaceae</taxon>
        <taxon>Bordetella</taxon>
    </lineage>
</organism>
<dbReference type="GO" id="GO:1904680">
    <property type="term" value="F:peptide transmembrane transporter activity"/>
    <property type="evidence" value="ECO:0007669"/>
    <property type="project" value="TreeGrafter"/>
</dbReference>
<dbReference type="AlphaFoldDB" id="A0A0C6P7S7"/>
<dbReference type="Gene3D" id="3.10.105.10">
    <property type="entry name" value="Dipeptide-binding Protein, Domain 3"/>
    <property type="match status" value="1"/>
</dbReference>
<evidence type="ECO:0000313" key="6">
    <source>
        <dbReference type="Proteomes" id="UP000007564"/>
    </source>
</evidence>
<protein>
    <submittedName>
        <fullName evidence="5">Extracellular solute-binding protein</fullName>
    </submittedName>
</protein>
<dbReference type="Pfam" id="PF00496">
    <property type="entry name" value="SBP_bac_5"/>
    <property type="match status" value="1"/>
</dbReference>
<dbReference type="EMBL" id="HE965806">
    <property type="protein sequence ID" value="CCJ55610.1"/>
    <property type="molecule type" value="Genomic_DNA"/>
</dbReference>
<dbReference type="GO" id="GO:0030288">
    <property type="term" value="C:outer membrane-bounded periplasmic space"/>
    <property type="evidence" value="ECO:0007669"/>
    <property type="project" value="UniProtKB-ARBA"/>
</dbReference>
<dbReference type="GO" id="GO:0015833">
    <property type="term" value="P:peptide transport"/>
    <property type="evidence" value="ECO:0007669"/>
    <property type="project" value="TreeGrafter"/>
</dbReference>
<dbReference type="PANTHER" id="PTHR30290">
    <property type="entry name" value="PERIPLASMIC BINDING COMPONENT OF ABC TRANSPORTER"/>
    <property type="match status" value="1"/>
</dbReference>
<dbReference type="PANTHER" id="PTHR30290:SF38">
    <property type="entry name" value="D,D-DIPEPTIDE-BINDING PERIPLASMIC PROTEIN DDPA-RELATED"/>
    <property type="match status" value="1"/>
</dbReference>
<dbReference type="Gene3D" id="3.40.190.10">
    <property type="entry name" value="Periplasmic binding protein-like II"/>
    <property type="match status" value="1"/>
</dbReference>
<dbReference type="KEGG" id="bbh:BN112_3696"/>
<evidence type="ECO:0000256" key="2">
    <source>
        <dbReference type="ARBA" id="ARBA00022729"/>
    </source>
</evidence>
<feature type="signal peptide" evidence="3">
    <location>
        <begin position="1"/>
        <end position="38"/>
    </location>
</feature>
<dbReference type="InterPro" id="IPR030678">
    <property type="entry name" value="Peptide/Ni-bd"/>
</dbReference>
<dbReference type="PIRSF" id="PIRSF002741">
    <property type="entry name" value="MppA"/>
    <property type="match status" value="1"/>
</dbReference>
<dbReference type="OrthoDB" id="9801799at2"/>
<keyword evidence="2 3" id="KW-0732">Signal</keyword>
<reference evidence="5 6" key="1">
    <citation type="journal article" date="2012" name="BMC Genomics">
        <title>Comparative genomics of the classical Bordetella subspecies: the evolution and exchange of virulence-associated diversity amongst closely related pathogens.</title>
        <authorList>
            <person name="Park J."/>
            <person name="Zhang Y."/>
            <person name="Buboltz A.M."/>
            <person name="Zhang X."/>
            <person name="Schuster S.C."/>
            <person name="Ahuja U."/>
            <person name="Liu M."/>
            <person name="Miller J.F."/>
            <person name="Sebaihia M."/>
            <person name="Bentley S.D."/>
            <person name="Parkhill J."/>
            <person name="Harvill E.T."/>
        </authorList>
    </citation>
    <scope>NUCLEOTIDE SEQUENCE [LARGE SCALE GENOMIC DNA]</scope>
    <source>
        <strain evidence="5 6">253</strain>
    </source>
</reference>
<feature type="chain" id="PRO_5002197539" evidence="3">
    <location>
        <begin position="39"/>
        <end position="535"/>
    </location>
</feature>
<proteinExistence type="inferred from homology"/>